<keyword evidence="2" id="KW-1185">Reference proteome</keyword>
<reference evidence="1 2" key="1">
    <citation type="journal article" date="2010" name="Stand. Genomic Sci.">
        <title>Complete genome sequence of Archaeoglobus profundus type strain (AV18).</title>
        <authorList>
            <person name="von Jan M."/>
            <person name="Lapidus A."/>
            <person name="Del Rio T.G."/>
            <person name="Copeland A."/>
            <person name="Tice H."/>
            <person name="Cheng J.F."/>
            <person name="Lucas S."/>
            <person name="Chen F."/>
            <person name="Nolan M."/>
            <person name="Goodwin L."/>
            <person name="Han C."/>
            <person name="Pitluck S."/>
            <person name="Liolios K."/>
            <person name="Ivanova N."/>
            <person name="Mavromatis K."/>
            <person name="Ovchinnikova G."/>
            <person name="Chertkov O."/>
            <person name="Pati A."/>
            <person name="Chen A."/>
            <person name="Palaniappan K."/>
            <person name="Land M."/>
            <person name="Hauser L."/>
            <person name="Chang Y.J."/>
            <person name="Jeffries C.D."/>
            <person name="Saunders E."/>
            <person name="Brettin T."/>
            <person name="Detter J.C."/>
            <person name="Chain P."/>
            <person name="Eichinger K."/>
            <person name="Huber H."/>
            <person name="Spring S."/>
            <person name="Rohde M."/>
            <person name="Goker M."/>
            <person name="Wirth R."/>
            <person name="Woyke T."/>
            <person name="Bristow J."/>
            <person name="Eisen J.A."/>
            <person name="Markowitz V."/>
            <person name="Hugenholtz P."/>
            <person name="Kyrpides N.C."/>
            <person name="Klenk H.P."/>
        </authorList>
    </citation>
    <scope>NUCLEOTIDE SEQUENCE [LARGE SCALE GENOMIC DNA]</scope>
    <source>
        <strain evidence="2">DSM 5631 / JCM 9629 / NBRC 100127 / Av18</strain>
    </source>
</reference>
<dbReference type="AlphaFoldDB" id="D2RH20"/>
<dbReference type="RefSeq" id="WP_012939931.1">
    <property type="nucleotide sequence ID" value="NC_013741.1"/>
</dbReference>
<evidence type="ECO:0000313" key="2">
    <source>
        <dbReference type="Proteomes" id="UP000001901"/>
    </source>
</evidence>
<dbReference type="Gene3D" id="3.40.50.300">
    <property type="entry name" value="P-loop containing nucleotide triphosphate hydrolases"/>
    <property type="match status" value="1"/>
</dbReference>
<dbReference type="eggNOG" id="arCOG02452">
    <property type="taxonomic scope" value="Archaea"/>
</dbReference>
<sequence length="208" mass="23644">MGEVLISGVPGAGKTMLLMKIIKEFDNVIWVTTTRSAKTLRSILKSDDVWIIDTHTWAHVKFHPRDIVISNPLNLNEVNLGISRILDSINGKCLVVLDSLSGLLLYHNLQRVAHFLRSALVKMEEKNASGLFTLVKNAHDIHTETSMYALFPVVIELLREDNEETKRFIRVIKATKYIEPSFGEVKIVKDDIIVPEHIMEYILKVLKS</sequence>
<dbReference type="PaxDb" id="572546-Arcpr_0529"/>
<dbReference type="STRING" id="572546.Arcpr_0529"/>
<proteinExistence type="predicted"/>
<dbReference type="Pfam" id="PF24336">
    <property type="entry name" value="DUF7504"/>
    <property type="match status" value="1"/>
</dbReference>
<accession>D2RH20</accession>
<dbReference type="KEGG" id="apo:Arcpr_0529"/>
<dbReference type="HOGENOM" id="CLU_1313069_0_0_2"/>
<name>D2RH20_ARCPA</name>
<protein>
    <submittedName>
        <fullName evidence="1">Uncharacterized protein</fullName>
    </submittedName>
</protein>
<dbReference type="Proteomes" id="UP000001901">
    <property type="component" value="Chromosome"/>
</dbReference>
<dbReference type="SUPFAM" id="SSF52540">
    <property type="entry name" value="P-loop containing nucleoside triphosphate hydrolases"/>
    <property type="match status" value="1"/>
</dbReference>
<evidence type="ECO:0000313" key="1">
    <source>
        <dbReference type="EMBL" id="ADB57595.1"/>
    </source>
</evidence>
<dbReference type="GeneID" id="8739188"/>
<organism evidence="1 2">
    <name type="scientific">Archaeoglobus profundus (strain DSM 5631 / JCM 9629 / NBRC 100127 / Av18)</name>
    <dbReference type="NCBI Taxonomy" id="572546"/>
    <lineage>
        <taxon>Archaea</taxon>
        <taxon>Methanobacteriati</taxon>
        <taxon>Methanobacteriota</taxon>
        <taxon>Archaeoglobi</taxon>
        <taxon>Archaeoglobales</taxon>
        <taxon>Archaeoglobaceae</taxon>
        <taxon>Archaeoglobus</taxon>
    </lineage>
</organism>
<dbReference type="OrthoDB" id="51466at2157"/>
<dbReference type="InterPro" id="IPR055927">
    <property type="entry name" value="DUF7504"/>
</dbReference>
<dbReference type="EMBL" id="CP001857">
    <property type="protein sequence ID" value="ADB57595.1"/>
    <property type="molecule type" value="Genomic_DNA"/>
</dbReference>
<dbReference type="InterPro" id="IPR027417">
    <property type="entry name" value="P-loop_NTPase"/>
</dbReference>
<gene>
    <name evidence="1" type="ordered locus">Arcpr_0529</name>
</gene>